<reference evidence="4" key="1">
    <citation type="submission" date="2016-10" db="EMBL/GenBank/DDBJ databases">
        <authorList>
            <person name="Varghese N."/>
            <person name="Submissions S."/>
        </authorList>
    </citation>
    <scope>NUCLEOTIDE SEQUENCE [LARGE SCALE GENOMIC DNA]</scope>
    <source>
        <strain evidence="4">DSM 24767</strain>
    </source>
</reference>
<dbReference type="PANTHER" id="PTHR43433">
    <property type="entry name" value="HYDROLASE, ALPHA/BETA FOLD FAMILY PROTEIN"/>
    <property type="match status" value="1"/>
</dbReference>
<feature type="domain" description="AB hydrolase-1" evidence="2">
    <location>
        <begin position="42"/>
        <end position="281"/>
    </location>
</feature>
<dbReference type="InterPro" id="IPR050471">
    <property type="entry name" value="AB_hydrolase"/>
</dbReference>
<dbReference type="InterPro" id="IPR029058">
    <property type="entry name" value="AB_hydrolase_fold"/>
</dbReference>
<dbReference type="STRING" id="1095778.SAMN04489842_1358"/>
<dbReference type="Gene3D" id="3.40.50.1820">
    <property type="entry name" value="alpha/beta hydrolase"/>
    <property type="match status" value="1"/>
</dbReference>
<evidence type="ECO:0000313" key="3">
    <source>
        <dbReference type="EMBL" id="SDQ61986.1"/>
    </source>
</evidence>
<evidence type="ECO:0000313" key="4">
    <source>
        <dbReference type="Proteomes" id="UP000198848"/>
    </source>
</evidence>
<feature type="region of interest" description="Disordered" evidence="1">
    <location>
        <begin position="1"/>
        <end position="24"/>
    </location>
</feature>
<accession>A0A1H1CEB0</accession>
<dbReference type="EMBL" id="FNLC01000001">
    <property type="protein sequence ID" value="SDQ61986.1"/>
    <property type="molecule type" value="Genomic_DNA"/>
</dbReference>
<sequence>MTEPRSVPSTPDSRRKSGEQRTVPFEDGRIVYAEYGSPDGRPVLLFHGTPGSRRVGRLFESHARAQDVRLLVPDRPGYGRSTPRSDRTLADTGTFVEAVLESAGVSRADVVGFSGGGPHALALAATHEHLVGEVDVVSATPPPTLSPSRSQMHRVLGTLATTAPTVLRGLFRIQAWAAARRPPSFVLSGFTTAEEQTAISDEAAELLKQDFLEALSSTHGFVTETALFGQEWGFSLAEIDRPVRLWHGDADETVPVEGARAMADAIPDARLEVDADGGHVTTLLRRCDRLLDRS</sequence>
<evidence type="ECO:0000256" key="1">
    <source>
        <dbReference type="SAM" id="MobiDB-lite"/>
    </source>
</evidence>
<keyword evidence="4" id="KW-1185">Reference proteome</keyword>
<proteinExistence type="predicted"/>
<name>A0A1H1CEB0_NATTX</name>
<dbReference type="PANTHER" id="PTHR43433:SF10">
    <property type="entry name" value="AB HYDROLASE-1 DOMAIN-CONTAINING PROTEIN"/>
    <property type="match status" value="1"/>
</dbReference>
<protein>
    <submittedName>
        <fullName evidence="3">Pimeloyl-ACP methyl ester carboxylesterase</fullName>
    </submittedName>
</protein>
<dbReference type="Pfam" id="PF00561">
    <property type="entry name" value="Abhydrolase_1"/>
    <property type="match status" value="1"/>
</dbReference>
<dbReference type="Proteomes" id="UP000198848">
    <property type="component" value="Unassembled WGS sequence"/>
</dbReference>
<feature type="compositionally biased region" description="Basic and acidic residues" evidence="1">
    <location>
        <begin position="12"/>
        <end position="24"/>
    </location>
</feature>
<dbReference type="InterPro" id="IPR000073">
    <property type="entry name" value="AB_hydrolase_1"/>
</dbReference>
<dbReference type="SUPFAM" id="SSF53474">
    <property type="entry name" value="alpha/beta-Hydrolases"/>
    <property type="match status" value="1"/>
</dbReference>
<dbReference type="OrthoDB" id="9890at2157"/>
<dbReference type="RefSeq" id="WP_090379117.1">
    <property type="nucleotide sequence ID" value="NZ_FNLC01000001.1"/>
</dbReference>
<gene>
    <name evidence="3" type="ORF">SAMN04489842_1358</name>
</gene>
<dbReference type="AlphaFoldDB" id="A0A1H1CEB0"/>
<organism evidence="3 4">
    <name type="scientific">Natronobacterium texcoconense</name>
    <dbReference type="NCBI Taxonomy" id="1095778"/>
    <lineage>
        <taxon>Archaea</taxon>
        <taxon>Methanobacteriati</taxon>
        <taxon>Methanobacteriota</taxon>
        <taxon>Stenosarchaea group</taxon>
        <taxon>Halobacteria</taxon>
        <taxon>Halobacteriales</taxon>
        <taxon>Natrialbaceae</taxon>
        <taxon>Natronobacterium</taxon>
    </lineage>
</organism>
<evidence type="ECO:0000259" key="2">
    <source>
        <dbReference type="Pfam" id="PF00561"/>
    </source>
</evidence>